<keyword evidence="3" id="KW-1185">Reference proteome</keyword>
<organism evidence="2 3">
    <name type="scientific">Caenispirillum salinarum AK4</name>
    <dbReference type="NCBI Taxonomy" id="1238182"/>
    <lineage>
        <taxon>Bacteria</taxon>
        <taxon>Pseudomonadati</taxon>
        <taxon>Pseudomonadota</taxon>
        <taxon>Alphaproteobacteria</taxon>
        <taxon>Rhodospirillales</taxon>
        <taxon>Novispirillaceae</taxon>
        <taxon>Caenispirillum</taxon>
    </lineage>
</organism>
<evidence type="ECO:0000313" key="3">
    <source>
        <dbReference type="Proteomes" id="UP000009881"/>
    </source>
</evidence>
<reference evidence="2 3" key="1">
    <citation type="journal article" date="2013" name="Genome Announc.">
        <title>Draft Genome Sequence of an Alphaproteobacterium, Caenispirillum salinarum AK4(T), Isolated from a Solar Saltern.</title>
        <authorList>
            <person name="Khatri I."/>
            <person name="Singh A."/>
            <person name="Korpole S."/>
            <person name="Pinnaka A.K."/>
            <person name="Subramanian S."/>
        </authorList>
    </citation>
    <scope>NUCLEOTIDE SEQUENCE [LARGE SCALE GENOMIC DNA]</scope>
    <source>
        <strain evidence="2 3">AK4</strain>
    </source>
</reference>
<dbReference type="PATRIC" id="fig|1238182.3.peg.3943"/>
<evidence type="ECO:0000313" key="2">
    <source>
        <dbReference type="EMBL" id="EKV27060.1"/>
    </source>
</evidence>
<evidence type="ECO:0000256" key="1">
    <source>
        <dbReference type="SAM" id="MobiDB-lite"/>
    </source>
</evidence>
<proteinExistence type="predicted"/>
<comment type="caution">
    <text evidence="2">The sequence shown here is derived from an EMBL/GenBank/DDBJ whole genome shotgun (WGS) entry which is preliminary data.</text>
</comment>
<dbReference type="AlphaFoldDB" id="K9GM21"/>
<name>K9GM21_9PROT</name>
<gene>
    <name evidence="2" type="ORF">C882_1989</name>
</gene>
<dbReference type="EMBL" id="ANHY01000021">
    <property type="protein sequence ID" value="EKV27060.1"/>
    <property type="molecule type" value="Genomic_DNA"/>
</dbReference>
<dbReference type="RefSeq" id="WP_009542385.1">
    <property type="nucleotide sequence ID" value="NZ_ANHY01000021.1"/>
</dbReference>
<sequence length="635" mass="69202">MSGMVIQTKTNFSAGELSPRLYGRGDLRAYENGASRLRNVVIHPTGGVSRRPGLRWVDGIEGKARLLAFEFNTEQVYLLVFTHAKMAVYKDDVRIAVLDTPWTEAMLPNLNWTQSADTLLVVHPDCEPQTITRTSHTRWVIAPWYWYDVQNRRHQPHHKFASTFSRITPSGTSGSVTLTVDEDVFTAEHVGARLRIDGKEVEITAVTDARTATATCHETLASTDSTKDWTEMAFSAARGWPVSVTFHQDRLVIGGSRDLPNRVWMSKTSAYFTFDPGTGLDDESVDFAILSDQVNAIRTVFSGRTLQVFTTGAEWTVTGSPITPTSIAVHRQTRVGMPPSRAIPPRDVDGATLFIGAAGKELREFLFTDAEQAYQAADLAMLARHLMVDPSDMDYDATRRLIHLVMSDGSLATVTNYRAEQVTGWTRHETDGAFHAVAVVGETVYACIERAGTWSVEAFDDVHAMDAALSGTAAEPKTRWSGLDHLEGRTVKVLGDGAELPPATVSGGAVDLPYAVSGIRVGLPFTHEIAPLPPVSVGQGGVRQSRALRLIRASFRVLDTQALAVDTGRGPAPAPLKRLGPSGVLDSPPPAVSGDVSVRAVGWRRQALEPVWRVVQDTPLPCTILSVATEMKVTD</sequence>
<dbReference type="eggNOG" id="ENOG502Z8BQ">
    <property type="taxonomic scope" value="Bacteria"/>
</dbReference>
<accession>K9GM21</accession>
<feature type="region of interest" description="Disordered" evidence="1">
    <location>
        <begin position="569"/>
        <end position="590"/>
    </location>
</feature>
<dbReference type="STRING" id="1238182.C882_1989"/>
<dbReference type="Proteomes" id="UP000009881">
    <property type="component" value="Unassembled WGS sequence"/>
</dbReference>
<protein>
    <recommendedName>
        <fullName evidence="4">Phage protein</fullName>
    </recommendedName>
</protein>
<evidence type="ECO:0008006" key="4">
    <source>
        <dbReference type="Google" id="ProtNLM"/>
    </source>
</evidence>